<dbReference type="Pfam" id="PF02801">
    <property type="entry name" value="Ketoacyl-synt_C"/>
    <property type="match status" value="1"/>
</dbReference>
<protein>
    <submittedName>
        <fullName evidence="8">Peptide synthetase</fullName>
    </submittedName>
</protein>
<evidence type="ECO:0000313" key="8">
    <source>
        <dbReference type="EMBL" id="RAX13675.1"/>
    </source>
</evidence>
<evidence type="ECO:0000259" key="6">
    <source>
        <dbReference type="PROSITE" id="PS50075"/>
    </source>
</evidence>
<dbReference type="InterPro" id="IPR036736">
    <property type="entry name" value="ACP-like_sf"/>
</dbReference>
<dbReference type="Pfam" id="PF00550">
    <property type="entry name" value="PP-binding"/>
    <property type="match status" value="1"/>
</dbReference>
<evidence type="ECO:0000259" key="7">
    <source>
        <dbReference type="PROSITE" id="PS52004"/>
    </source>
</evidence>
<evidence type="ECO:0000256" key="1">
    <source>
        <dbReference type="ARBA" id="ARBA00005194"/>
    </source>
</evidence>
<evidence type="ECO:0000256" key="2">
    <source>
        <dbReference type="ARBA" id="ARBA00006484"/>
    </source>
</evidence>
<dbReference type="Gene3D" id="3.40.47.10">
    <property type="match status" value="1"/>
</dbReference>
<dbReference type="InterPro" id="IPR006162">
    <property type="entry name" value="Ppantetheine_attach_site"/>
</dbReference>
<dbReference type="SMART" id="SM00822">
    <property type="entry name" value="PKS_KR"/>
    <property type="match status" value="1"/>
</dbReference>
<dbReference type="InterPro" id="IPR014031">
    <property type="entry name" value="Ketoacyl_synth_C"/>
</dbReference>
<dbReference type="InterPro" id="IPR057326">
    <property type="entry name" value="KR_dom"/>
</dbReference>
<dbReference type="Gene3D" id="1.10.1200.10">
    <property type="entry name" value="ACP-like"/>
    <property type="match status" value="1"/>
</dbReference>
<evidence type="ECO:0000256" key="5">
    <source>
        <dbReference type="ARBA" id="ARBA00022679"/>
    </source>
</evidence>
<dbReference type="PROSITE" id="PS00606">
    <property type="entry name" value="KS3_1"/>
    <property type="match status" value="1"/>
</dbReference>
<dbReference type="InterPro" id="IPR018201">
    <property type="entry name" value="Ketoacyl_synth_AS"/>
</dbReference>
<dbReference type="InterPro" id="IPR036291">
    <property type="entry name" value="NAD(P)-bd_dom_sf"/>
</dbReference>
<dbReference type="Gene3D" id="1.10.1240.100">
    <property type="match status" value="1"/>
</dbReference>
<dbReference type="InterPro" id="IPR020806">
    <property type="entry name" value="PKS_PP-bd"/>
</dbReference>
<dbReference type="Pfam" id="PF00109">
    <property type="entry name" value="ketoacyl-synt"/>
    <property type="match status" value="1"/>
</dbReference>
<keyword evidence="3" id="KW-0596">Phosphopantetheine</keyword>
<dbReference type="PANTHER" id="PTHR43775:SF37">
    <property type="entry name" value="SI:DKEY-61P9.11"/>
    <property type="match status" value="1"/>
</dbReference>
<accession>A0A329XAY4</accession>
<dbReference type="GO" id="GO:0004315">
    <property type="term" value="F:3-oxoacyl-[acyl-carrier-protein] synthase activity"/>
    <property type="evidence" value="ECO:0007669"/>
    <property type="project" value="InterPro"/>
</dbReference>
<dbReference type="PANTHER" id="PTHR43775">
    <property type="entry name" value="FATTY ACID SYNTHASE"/>
    <property type="match status" value="1"/>
</dbReference>
<dbReference type="SUPFAM" id="SSF51735">
    <property type="entry name" value="NAD(P)-binding Rossmann-fold domains"/>
    <property type="match status" value="2"/>
</dbReference>
<dbReference type="InterPro" id="IPR016039">
    <property type="entry name" value="Thiolase-like"/>
</dbReference>
<dbReference type="RefSeq" id="WP_112894601.1">
    <property type="nucleotide sequence ID" value="NZ_CAWNYH010000005.1"/>
</dbReference>
<dbReference type="GO" id="GO:0005737">
    <property type="term" value="C:cytoplasm"/>
    <property type="evidence" value="ECO:0007669"/>
    <property type="project" value="TreeGrafter"/>
</dbReference>
<dbReference type="CDD" id="cd00833">
    <property type="entry name" value="PKS"/>
    <property type="match status" value="1"/>
</dbReference>
<dbReference type="Gene3D" id="3.40.50.720">
    <property type="entry name" value="NAD(P)-binding Rossmann-like Domain"/>
    <property type="match status" value="1"/>
</dbReference>
<comment type="similarity">
    <text evidence="2">Belongs to the short-chain dehydrogenases/reductases (SDR) family.</text>
</comment>
<dbReference type="GO" id="GO:0004312">
    <property type="term" value="F:fatty acid synthase activity"/>
    <property type="evidence" value="ECO:0007669"/>
    <property type="project" value="TreeGrafter"/>
</dbReference>
<dbReference type="GeneID" id="88805463"/>
<evidence type="ECO:0000256" key="4">
    <source>
        <dbReference type="ARBA" id="ARBA00022553"/>
    </source>
</evidence>
<dbReference type="GO" id="GO:0031177">
    <property type="term" value="F:phosphopantetheine binding"/>
    <property type="evidence" value="ECO:0007669"/>
    <property type="project" value="InterPro"/>
</dbReference>
<organism evidence="8 9">
    <name type="scientific">Photorhabdus bodei</name>
    <dbReference type="NCBI Taxonomy" id="2029681"/>
    <lineage>
        <taxon>Bacteria</taxon>
        <taxon>Pseudomonadati</taxon>
        <taxon>Pseudomonadota</taxon>
        <taxon>Gammaproteobacteria</taxon>
        <taxon>Enterobacterales</taxon>
        <taxon>Morganellaceae</taxon>
        <taxon>Photorhabdus</taxon>
    </lineage>
</organism>
<dbReference type="InterPro" id="IPR050091">
    <property type="entry name" value="PKS_NRPS_Biosynth_Enz"/>
</dbReference>
<dbReference type="InterPro" id="IPR032821">
    <property type="entry name" value="PKS_assoc"/>
</dbReference>
<dbReference type="Gene3D" id="3.30.70.3290">
    <property type="match status" value="1"/>
</dbReference>
<dbReference type="PROSITE" id="PS50075">
    <property type="entry name" value="CARRIER"/>
    <property type="match status" value="1"/>
</dbReference>
<dbReference type="InterPro" id="IPR009081">
    <property type="entry name" value="PP-bd_ACP"/>
</dbReference>
<dbReference type="Pfam" id="PF08659">
    <property type="entry name" value="KR"/>
    <property type="match status" value="1"/>
</dbReference>
<comment type="caution">
    <text evidence="8">The sequence shown here is derived from an EMBL/GenBank/DDBJ whole genome shotgun (WGS) entry which is preliminary data.</text>
</comment>
<dbReference type="EMBL" id="NSCM01000005">
    <property type="protein sequence ID" value="RAX13675.1"/>
    <property type="molecule type" value="Genomic_DNA"/>
</dbReference>
<dbReference type="InterPro" id="IPR014030">
    <property type="entry name" value="Ketoacyl_synth_N"/>
</dbReference>
<feature type="domain" description="Carrier" evidence="6">
    <location>
        <begin position="1299"/>
        <end position="1373"/>
    </location>
</feature>
<dbReference type="PROSITE" id="PS52004">
    <property type="entry name" value="KS3_2"/>
    <property type="match status" value="1"/>
</dbReference>
<dbReference type="InterPro" id="IPR013968">
    <property type="entry name" value="PKS_KR"/>
</dbReference>
<dbReference type="Proteomes" id="UP000250919">
    <property type="component" value="Unassembled WGS sequence"/>
</dbReference>
<proteinExistence type="inferred from homology"/>
<dbReference type="SMART" id="SM00823">
    <property type="entry name" value="PKS_PP"/>
    <property type="match status" value="1"/>
</dbReference>
<dbReference type="SMART" id="SM00825">
    <property type="entry name" value="PKS_KS"/>
    <property type="match status" value="1"/>
</dbReference>
<dbReference type="Pfam" id="PF16197">
    <property type="entry name" value="KAsynt_C_assoc"/>
    <property type="match status" value="1"/>
</dbReference>
<reference evidence="8 9" key="1">
    <citation type="journal article" date="2018" name="Int. J. Syst. Evol. Microbiol.">
        <title>Whole-genome-based revisit of Photorhabdus phylogeny: proposal for the elevation of most Photorhabdus subspecies to the species level and description of one novel species Photorhabdus bodei sp. nov., and one novel subspecies Photorhabdus laumondii subsp. clarkei subsp. nov.</title>
        <authorList>
            <person name="Machado R.A.R."/>
            <person name="Wuthrich D."/>
            <person name="Kuhnert P."/>
            <person name="Arce C.C.M."/>
            <person name="Thonen L."/>
            <person name="Ruiz C."/>
            <person name="Zhang X."/>
            <person name="Robert C.A.M."/>
            <person name="Karimi J."/>
            <person name="Kamali S."/>
            <person name="Ma J."/>
            <person name="Bruggmann R."/>
            <person name="Erb M."/>
        </authorList>
    </citation>
    <scope>NUCLEOTIDE SEQUENCE [LARGE SCALE GENOMIC DNA]</scope>
    <source>
        <strain evidence="8 9">LJ24-63</strain>
    </source>
</reference>
<dbReference type="GO" id="GO:0005886">
    <property type="term" value="C:plasma membrane"/>
    <property type="evidence" value="ECO:0007669"/>
    <property type="project" value="TreeGrafter"/>
</dbReference>
<dbReference type="UniPathway" id="UPA00094"/>
<dbReference type="InterPro" id="IPR020841">
    <property type="entry name" value="PKS_Beta-ketoAc_synthase_dom"/>
</dbReference>
<dbReference type="PROSITE" id="PS00012">
    <property type="entry name" value="PHOSPHOPANTETHEINE"/>
    <property type="match status" value="1"/>
</dbReference>
<sequence length="1379" mass="150754">MSENAIAIIGVTCRLPVANNLDALWNNLVAGRILAKRYSQEELIRCGVAQHIFTAKNYVPVDSRLPDIDLFDPDFFSISQREAELLDPQHRMLLECAWELAEVTGYGNPFRRPRIGVFTGSSMNTYLPNVIKSECDLVSLMGTELMLTNDKDYLPARISYKLGFDGPSVAVLTGCSTSLTAVHMAIQSLLLGECEIAFAGGVAGHVHSRPGYFHQQDMIFSEDGYCRPFDEKASGTFFGDGAGLVALRPLDEAISNGDTIHAVILGSAANNDGSARAGFAAPGVDGQRKLILDAQALADVGPDELGMIEAHGTATPLGDSVEYAALCQAFRQNTDRERFCALGSIKANVGHLAAAAGFAGLAKTIMALKTGMIAPHPTFSKASSVMNLEQSPFIINTTPINWPVKGPRRAGVSSFGAGGSNVHMILEQAPVRRSGKNRVSWRAIPLGGRSANALNTLSTHLARTLEVKPDTHIDEVAFTYAEGRAAQPYRACLYAKDVKMLIDGIRNTDFTVTAQVSEPQRLVIALGPAIRSALSVRIPGYWQEVDRLLAALPTDVSHNIGKIDITEMTINDGDKGKIADLVAIIAAINCWRKMISTPIFIISDSRYDLAVACSLGMLTLPEIVDKLLGNVTPHFAERGNFAERGIALPGSFWSKHHGMIDGNNVKAILIDGALPSLQQQNEVISANDVILDLDHSPDSFSEIVVNPENIIRLDTLHEERDSALVKLVGKLWQRGLVIDWSILRDGEVVQRIPLPVQPLQRRRCWYTDSTLTEYKPEPGTSQPVASSEASDESVGVYVERWKRTQRLSPISSSVAKRNWLIFYDNSDKKMCPIADVLRNLGQNVFEVHENRVTSLDEADFDETAFDEIAFDETEYIVNVDDPVSVQSLMLRLKAQQAPTPDHILFILGDIPSVDEVPVGEDRFPFTLFNRVKAFSQVGNKAISLTLIGPGFIDVMGSEPRSIERATALASISAINQELPGMIVKVIDIPVKELNSLKDAQYIVAELFTAHDQNAVAMRQGWRWKRYFDVQSPVVSENLSSNMICLVTGGLGTVGFGIAQYLVTKFNAKLILLGQTSRDFTQSDTLRSQRIAQLRNMGADFAVITADVTDKARVLAELSRVESRLGAANCFVHAAGLSGQATIQWLRNSTHHDWEKLMQPKLKGAAVLHEIFADRPLRFGCFTSSLSVFAGGLGLAPYAAANEACAAFASTHHLDKPYFSIDWDGWEGWDESNSFKYSVNRARPLRHADVVNALDIIFSACHAEPRFAVSTVPLNERLHNIVENSLQTDTAQTAMVSPSASNKSIIDDMTAIWRGVLRCAVDHESNFFDLGGDSLVGAELVRQVNAHFNVAVSMVDLFESSTVASLTMQVEKKRNQGGVL</sequence>
<dbReference type="SUPFAM" id="SSF53901">
    <property type="entry name" value="Thiolase-like"/>
    <property type="match status" value="1"/>
</dbReference>
<dbReference type="SUPFAM" id="SSF47336">
    <property type="entry name" value="ACP-like"/>
    <property type="match status" value="1"/>
</dbReference>
<dbReference type="GO" id="GO:0071770">
    <property type="term" value="P:DIM/DIP cell wall layer assembly"/>
    <property type="evidence" value="ECO:0007669"/>
    <property type="project" value="TreeGrafter"/>
</dbReference>
<evidence type="ECO:0000256" key="3">
    <source>
        <dbReference type="ARBA" id="ARBA00022450"/>
    </source>
</evidence>
<gene>
    <name evidence="8" type="ORF">CKY02_06090</name>
</gene>
<comment type="pathway">
    <text evidence="1">Lipid metabolism; fatty acid biosynthesis.</text>
</comment>
<name>A0A329XAY4_9GAMM</name>
<keyword evidence="4" id="KW-0597">Phosphoprotein</keyword>
<evidence type="ECO:0000313" key="9">
    <source>
        <dbReference type="Proteomes" id="UP000250919"/>
    </source>
</evidence>
<dbReference type="GO" id="GO:0006633">
    <property type="term" value="P:fatty acid biosynthetic process"/>
    <property type="evidence" value="ECO:0007669"/>
    <property type="project" value="UniProtKB-UniPathway"/>
</dbReference>
<feature type="domain" description="Ketosynthase family 3 (KS3)" evidence="7">
    <location>
        <begin position="3"/>
        <end position="428"/>
    </location>
</feature>
<keyword evidence="5" id="KW-0808">Transferase</keyword>